<dbReference type="EMBL" id="OU503054">
    <property type="protein sequence ID" value="CAI9783348.1"/>
    <property type="molecule type" value="Genomic_DNA"/>
</dbReference>
<accession>A0AAD2A907</accession>
<dbReference type="InterPro" id="IPR044839">
    <property type="entry name" value="NDR1-like"/>
</dbReference>
<keyword evidence="3" id="KW-1133">Transmembrane helix</keyword>
<keyword evidence="5" id="KW-1185">Reference proteome</keyword>
<proteinExistence type="predicted"/>
<name>A0AAD2A907_9LAMI</name>
<protein>
    <recommendedName>
        <fullName evidence="6">Late embryogenesis abundant protein LEA-2 subgroup domain-containing protein</fullName>
    </recommendedName>
</protein>
<reference evidence="4" key="1">
    <citation type="submission" date="2023-05" db="EMBL/GenBank/DDBJ databases">
        <authorList>
            <person name="Huff M."/>
        </authorList>
    </citation>
    <scope>NUCLEOTIDE SEQUENCE</scope>
</reference>
<dbReference type="GO" id="GO:0098542">
    <property type="term" value="P:defense response to other organism"/>
    <property type="evidence" value="ECO:0007669"/>
    <property type="project" value="InterPro"/>
</dbReference>
<evidence type="ECO:0000313" key="5">
    <source>
        <dbReference type="Proteomes" id="UP000834106"/>
    </source>
</evidence>
<sequence>MASSSSSSSASSSATHHTTASASVINASTGEAKVVIEYPLEIQSSENVPVISDSPHLPLPFPQPQPTPEHALYAHLYQLPCLDRPIFFRALTLALLLTLITCIFWFFIWCVVQPSTPQLEVSSGELSKVSIFNNTATASCKLSLTLTNPNHHLTAIYNQMEITLLYISSQRVQLSKDCLPPMIQPRKNETVLNTDLGFYDLDLGKDVGLALKEDLHQGTFTLGVKVLALVNFQNGKWKTKDQLMKAFCGGIILVSLPNNYSRILQDPNRHCAVYLF</sequence>
<evidence type="ECO:0000256" key="3">
    <source>
        <dbReference type="SAM" id="Phobius"/>
    </source>
</evidence>
<evidence type="ECO:0008006" key="6">
    <source>
        <dbReference type="Google" id="ProtNLM"/>
    </source>
</evidence>
<keyword evidence="2 3" id="KW-0472">Membrane</keyword>
<dbReference type="AlphaFoldDB" id="A0AAD2A907"/>
<comment type="subcellular location">
    <subcellularLocation>
        <location evidence="1">Membrane</location>
    </subcellularLocation>
</comment>
<evidence type="ECO:0000256" key="2">
    <source>
        <dbReference type="ARBA" id="ARBA00023136"/>
    </source>
</evidence>
<feature type="transmembrane region" description="Helical" evidence="3">
    <location>
        <begin position="86"/>
        <end position="109"/>
    </location>
</feature>
<evidence type="ECO:0000313" key="4">
    <source>
        <dbReference type="EMBL" id="CAI9783348.1"/>
    </source>
</evidence>
<gene>
    <name evidence="4" type="ORF">FPE_LOCUS30778</name>
</gene>
<evidence type="ECO:0000256" key="1">
    <source>
        <dbReference type="ARBA" id="ARBA00004370"/>
    </source>
</evidence>
<dbReference type="Proteomes" id="UP000834106">
    <property type="component" value="Chromosome 19"/>
</dbReference>
<dbReference type="PANTHER" id="PTHR31234">
    <property type="entry name" value="LATE EMBRYOGENESIS ABUNDANT (LEA) HYDROXYPROLINE-RICH GLYCOPROTEIN FAMILY"/>
    <property type="match status" value="1"/>
</dbReference>
<dbReference type="PANTHER" id="PTHR31234:SF55">
    <property type="entry name" value="LATE EMBRYOGENESIS ABUNDANT (LEA) HYDROXYPROLINE-RICH GLYCOPROTEIN FAMILY"/>
    <property type="match status" value="1"/>
</dbReference>
<organism evidence="4 5">
    <name type="scientific">Fraxinus pennsylvanica</name>
    <dbReference type="NCBI Taxonomy" id="56036"/>
    <lineage>
        <taxon>Eukaryota</taxon>
        <taxon>Viridiplantae</taxon>
        <taxon>Streptophyta</taxon>
        <taxon>Embryophyta</taxon>
        <taxon>Tracheophyta</taxon>
        <taxon>Spermatophyta</taxon>
        <taxon>Magnoliopsida</taxon>
        <taxon>eudicotyledons</taxon>
        <taxon>Gunneridae</taxon>
        <taxon>Pentapetalae</taxon>
        <taxon>asterids</taxon>
        <taxon>lamiids</taxon>
        <taxon>Lamiales</taxon>
        <taxon>Oleaceae</taxon>
        <taxon>Oleeae</taxon>
        <taxon>Fraxinus</taxon>
    </lineage>
</organism>
<dbReference type="GO" id="GO:0005886">
    <property type="term" value="C:plasma membrane"/>
    <property type="evidence" value="ECO:0007669"/>
    <property type="project" value="TreeGrafter"/>
</dbReference>
<keyword evidence="3" id="KW-0812">Transmembrane</keyword>